<feature type="compositionally biased region" description="Basic and acidic residues" evidence="1">
    <location>
        <begin position="137"/>
        <end position="157"/>
    </location>
</feature>
<dbReference type="EMBL" id="VCGU01000009">
    <property type="protein sequence ID" value="TRY70122.1"/>
    <property type="molecule type" value="Genomic_DNA"/>
</dbReference>
<dbReference type="SUPFAM" id="SSF51045">
    <property type="entry name" value="WW domain"/>
    <property type="match status" value="1"/>
</dbReference>
<proteinExistence type="predicted"/>
<dbReference type="Gene3D" id="2.20.70.10">
    <property type="match status" value="1"/>
</dbReference>
<evidence type="ECO:0000313" key="4">
    <source>
        <dbReference type="Proteomes" id="UP000318571"/>
    </source>
</evidence>
<feature type="compositionally biased region" description="Acidic residues" evidence="1">
    <location>
        <begin position="127"/>
        <end position="136"/>
    </location>
</feature>
<keyword evidence="4" id="KW-1185">Reference proteome</keyword>
<feature type="compositionally biased region" description="Polar residues" evidence="1">
    <location>
        <begin position="32"/>
        <end position="41"/>
    </location>
</feature>
<feature type="region of interest" description="Disordered" evidence="1">
    <location>
        <begin position="102"/>
        <end position="195"/>
    </location>
</feature>
<organism evidence="3 4">
    <name type="scientific">Tigriopus californicus</name>
    <name type="common">Marine copepod</name>
    <dbReference type="NCBI Taxonomy" id="6832"/>
    <lineage>
        <taxon>Eukaryota</taxon>
        <taxon>Metazoa</taxon>
        <taxon>Ecdysozoa</taxon>
        <taxon>Arthropoda</taxon>
        <taxon>Crustacea</taxon>
        <taxon>Multicrustacea</taxon>
        <taxon>Hexanauplia</taxon>
        <taxon>Copepoda</taxon>
        <taxon>Harpacticoida</taxon>
        <taxon>Harpacticidae</taxon>
        <taxon>Tigriopus</taxon>
    </lineage>
</organism>
<dbReference type="InterPro" id="IPR036020">
    <property type="entry name" value="WW_dom_sf"/>
</dbReference>
<dbReference type="OMA" id="IYHECSK"/>
<evidence type="ECO:0000313" key="3">
    <source>
        <dbReference type="EMBL" id="TRY70122.1"/>
    </source>
</evidence>
<accession>A0A553NXG5</accession>
<protein>
    <recommendedName>
        <fullName evidence="2">WW domain-containing protein</fullName>
    </recommendedName>
</protein>
<gene>
    <name evidence="3" type="ORF">TCAL_05290</name>
</gene>
<dbReference type="Proteomes" id="UP000318571">
    <property type="component" value="Chromosome 9"/>
</dbReference>
<reference evidence="3 4" key="1">
    <citation type="journal article" date="2018" name="Nat. Ecol. Evol.">
        <title>Genomic signatures of mitonuclear coevolution across populations of Tigriopus californicus.</title>
        <authorList>
            <person name="Barreto F.S."/>
            <person name="Watson E.T."/>
            <person name="Lima T.G."/>
            <person name="Willett C.S."/>
            <person name="Edmands S."/>
            <person name="Li W."/>
            <person name="Burton R.S."/>
        </authorList>
    </citation>
    <scope>NUCLEOTIDE SEQUENCE [LARGE SCALE GENOMIC DNA]</scope>
    <source>
        <strain evidence="3 4">San Diego</strain>
    </source>
</reference>
<sequence>MPLPPALAARLAKRGEEEEVFAESYDDHDEGGSTQNITPQTGEDDKAKLLGYPGCPNKWNPYHECQPFCSDHWGSGHKEPSLEYLKLFQSMMKDYQPLPEEWEEQYDPGSGRHFFWNRRTDRVSEGGQDEDEEDRQIEDKHRREKEQRREQEEFYKRKDGKRKKAPPGIDPMDPSSYSDAPLGTWASGLDKDKDE</sequence>
<feature type="region of interest" description="Disordered" evidence="1">
    <location>
        <begin position="10"/>
        <end position="49"/>
    </location>
</feature>
<dbReference type="InterPro" id="IPR001202">
    <property type="entry name" value="WW_dom"/>
</dbReference>
<name>A0A553NXG5_TIGCA</name>
<dbReference type="AlphaFoldDB" id="A0A553NXG5"/>
<feature type="domain" description="WW" evidence="2">
    <location>
        <begin position="98"/>
        <end position="120"/>
    </location>
</feature>
<evidence type="ECO:0000259" key="2">
    <source>
        <dbReference type="Pfam" id="PF00397"/>
    </source>
</evidence>
<comment type="caution">
    <text evidence="3">The sequence shown here is derived from an EMBL/GenBank/DDBJ whole genome shotgun (WGS) entry which is preliminary data.</text>
</comment>
<feature type="compositionally biased region" description="Acidic residues" evidence="1">
    <location>
        <begin position="17"/>
        <end position="29"/>
    </location>
</feature>
<dbReference type="Pfam" id="PF00397">
    <property type="entry name" value="WW"/>
    <property type="match status" value="1"/>
</dbReference>
<dbReference type="STRING" id="6832.A0A553NXG5"/>
<evidence type="ECO:0000256" key="1">
    <source>
        <dbReference type="SAM" id="MobiDB-lite"/>
    </source>
</evidence>